<keyword evidence="4" id="KW-0255">Endonuclease</keyword>
<dbReference type="InterPro" id="IPR023174">
    <property type="entry name" value="PDEase_CS"/>
</dbReference>
<feature type="compositionally biased region" description="Low complexity" evidence="6">
    <location>
        <begin position="176"/>
        <end position="191"/>
    </location>
</feature>
<keyword evidence="3" id="KW-0540">Nuclease</keyword>
<comment type="caution">
    <text evidence="8">The sequence shown here is derived from an EMBL/GenBank/DDBJ whole genome shotgun (WGS) entry which is preliminary data.</text>
</comment>
<proteinExistence type="predicted"/>
<evidence type="ECO:0000256" key="5">
    <source>
        <dbReference type="ARBA" id="ARBA00023268"/>
    </source>
</evidence>
<evidence type="ECO:0000256" key="4">
    <source>
        <dbReference type="ARBA" id="ARBA00022759"/>
    </source>
</evidence>
<feature type="domain" description="Reverse transcriptase/retrotransposon-derived protein RNase H-like" evidence="7">
    <location>
        <begin position="1000"/>
        <end position="1093"/>
    </location>
</feature>
<evidence type="ECO:0000313" key="8">
    <source>
        <dbReference type="EMBL" id="GEU51965.1"/>
    </source>
</evidence>
<organism evidence="8">
    <name type="scientific">Tanacetum cinerariifolium</name>
    <name type="common">Dalmatian daisy</name>
    <name type="synonym">Chrysanthemum cinerariifolium</name>
    <dbReference type="NCBI Taxonomy" id="118510"/>
    <lineage>
        <taxon>Eukaryota</taxon>
        <taxon>Viridiplantae</taxon>
        <taxon>Streptophyta</taxon>
        <taxon>Embryophyta</taxon>
        <taxon>Tracheophyta</taxon>
        <taxon>Spermatophyta</taxon>
        <taxon>Magnoliopsida</taxon>
        <taxon>eudicotyledons</taxon>
        <taxon>Gunneridae</taxon>
        <taxon>Pentapetalae</taxon>
        <taxon>asterids</taxon>
        <taxon>campanulids</taxon>
        <taxon>Asterales</taxon>
        <taxon>Asteraceae</taxon>
        <taxon>Asteroideae</taxon>
        <taxon>Anthemideae</taxon>
        <taxon>Anthemidinae</taxon>
        <taxon>Tanacetum</taxon>
    </lineage>
</organism>
<dbReference type="Gene3D" id="2.40.70.10">
    <property type="entry name" value="Acid Proteases"/>
    <property type="match status" value="1"/>
</dbReference>
<dbReference type="InterPro" id="IPR036397">
    <property type="entry name" value="RNaseH_sf"/>
</dbReference>
<dbReference type="InterPro" id="IPR041577">
    <property type="entry name" value="RT_RNaseH_2"/>
</dbReference>
<dbReference type="InterPro" id="IPR043128">
    <property type="entry name" value="Rev_trsase/Diguanyl_cyclase"/>
</dbReference>
<dbReference type="Gene3D" id="3.10.10.10">
    <property type="entry name" value="HIV Type 1 Reverse Transcriptase, subunit A, domain 1"/>
    <property type="match status" value="1"/>
</dbReference>
<dbReference type="GO" id="GO:0003964">
    <property type="term" value="F:RNA-directed DNA polymerase activity"/>
    <property type="evidence" value="ECO:0007669"/>
    <property type="project" value="UniProtKB-KW"/>
</dbReference>
<evidence type="ECO:0000256" key="2">
    <source>
        <dbReference type="ARBA" id="ARBA00022695"/>
    </source>
</evidence>
<dbReference type="InterPro" id="IPR050951">
    <property type="entry name" value="Retrovirus_Pol_polyprotein"/>
</dbReference>
<evidence type="ECO:0000256" key="1">
    <source>
        <dbReference type="ARBA" id="ARBA00022679"/>
    </source>
</evidence>
<feature type="region of interest" description="Disordered" evidence="6">
    <location>
        <begin position="167"/>
        <end position="191"/>
    </location>
</feature>
<dbReference type="PROSITE" id="PS00126">
    <property type="entry name" value="PDEASE_I_1"/>
    <property type="match status" value="1"/>
</dbReference>
<dbReference type="SUPFAM" id="SSF56672">
    <property type="entry name" value="DNA/RNA polymerases"/>
    <property type="match status" value="1"/>
</dbReference>
<dbReference type="InterPro" id="IPR043502">
    <property type="entry name" value="DNA/RNA_pol_sf"/>
</dbReference>
<feature type="compositionally biased region" description="Polar residues" evidence="6">
    <location>
        <begin position="67"/>
        <end position="104"/>
    </location>
</feature>
<dbReference type="GO" id="GO:0003676">
    <property type="term" value="F:nucleic acid binding"/>
    <property type="evidence" value="ECO:0007669"/>
    <property type="project" value="InterPro"/>
</dbReference>
<gene>
    <name evidence="8" type="ORF">Tci_023943</name>
</gene>
<keyword evidence="8" id="KW-0695">RNA-directed DNA polymerase</keyword>
<dbReference type="CDD" id="cd00303">
    <property type="entry name" value="retropepsin_like"/>
    <property type="match status" value="1"/>
</dbReference>
<dbReference type="GO" id="GO:0004519">
    <property type="term" value="F:endonuclease activity"/>
    <property type="evidence" value="ECO:0007669"/>
    <property type="project" value="UniProtKB-KW"/>
</dbReference>
<dbReference type="EMBL" id="BKCJ010002947">
    <property type="protein sequence ID" value="GEU51965.1"/>
    <property type="molecule type" value="Genomic_DNA"/>
</dbReference>
<dbReference type="CDD" id="cd09274">
    <property type="entry name" value="RNase_HI_RT_Ty3"/>
    <property type="match status" value="1"/>
</dbReference>
<name>A0A6L2KVD2_TANCI</name>
<dbReference type="Gene3D" id="3.30.70.270">
    <property type="match status" value="1"/>
</dbReference>
<feature type="region of interest" description="Disordered" evidence="6">
    <location>
        <begin position="1"/>
        <end position="107"/>
    </location>
</feature>
<keyword evidence="4" id="KW-0378">Hydrolase</keyword>
<accession>A0A6L2KVD2</accession>
<evidence type="ECO:0000256" key="3">
    <source>
        <dbReference type="ARBA" id="ARBA00022722"/>
    </source>
</evidence>
<protein>
    <submittedName>
        <fullName evidence="8">Reverse transcriptase domain-containing protein</fullName>
    </submittedName>
</protein>
<evidence type="ECO:0000259" key="7">
    <source>
        <dbReference type="Pfam" id="PF17919"/>
    </source>
</evidence>
<dbReference type="GO" id="GO:0008081">
    <property type="term" value="F:phosphoric diester hydrolase activity"/>
    <property type="evidence" value="ECO:0007669"/>
    <property type="project" value="InterPro"/>
</dbReference>
<dbReference type="InterPro" id="IPR021109">
    <property type="entry name" value="Peptidase_aspartic_dom_sf"/>
</dbReference>
<dbReference type="Pfam" id="PF17919">
    <property type="entry name" value="RT_RNaseH_2"/>
    <property type="match status" value="1"/>
</dbReference>
<sequence length="1353" mass="152603">MIPHSTHVNTTLIPIVSPTIPPSPDYTPASPDYKPASPGYSPVSDTKSDPSEDPSSDHIPPLPATSLFISSNDDSTNNDILDTPPSLTHGTPLTEATLSTQRSPAASGALRRRVKVLAPGQPIPHGRLYRYHLNGLVYMMTARKRVGSLPTHCHAVRHSVDYSFSDHFSSDDSSRDSSLSSSSKTSSDSSTDVLFDFASSRSSSDHSLPAPSSGMRPSRHLYSLVLSIQRSSVAIFARPSHDSSYANHSRKRSRSPATFVPLSLPISGALSYAHADHLPSPKRIRSSEIAKDLEVSSEDRFEPYVPRGTDLEMDVYVVRSDGIDTDPEIQEEIDECIAYADALRDRGVDARVVVEAVDGDEVETGTRGPVEVRVNRVTHPVTTDDISEPVQEEGAIEAIKGIQRDQGYRIVATGQQSTNMLERIRELKRDNMRLRDIMDDARQCLTHDLEHRGHVNNLRNKSTADWQEHWELVTLPEILNPSWEMKEMEMEEIEMEEIEIEEINGNGNGGGNGYNFEGFMPARECTYQDFLKCQSLSFNGTEGVIGLTRWFENMETVFHISNCPEKYQVKRFQELVLLCTRLVSNEEDKVERFVGGLPDNIQGNVIATEPTKLQDEIHIANNLIDQKLKGYARSAENKKRLENNLRDNWGGMLDPFPTATSARMHNAVSCTVRCGNYKRVSHMTRNYKINVTLKTQRASAKNQPDTSYAVELTDGRISETNIVLRGCTLGLLGHPFDIDLTPVELGSFDVIIGIDWLVKYHALIVYDEKVFRIPYGDEVLIIQGDDCDGKSKSKLNIISCTKTQKYIQKGCQVYLAQVTLKKAKDKSKEKWLEDVSIVREFLKLFPEDFPGLPPARKVKFQIDLGPGAAPVARFPYRIAPAKMQELSTQLQELSEKGFIRPSSSPWGAPVLFVKKKDGSFQMCINRLTVKNRYPLTRIDDLFDQLQGSRVYSKIDLRSGYHQLRVREEDILKTAFRTGYGFLKITRPMTKLTQKSMKFYWGEKAVAAFQLLKQKLCSALILALPEGSENFGVYCEASHKGLGAVLMQKEKVIAYASSQLKVHKKNYTTHDIELGAVVFALKMWRHYLYATKCIVFTDHKRKVNMVADALSRKERSKLLQVRALVMTIGLNLPKHILSTQSKARKEENFINKHLHEEDTSKKLRIQYLKEVVSRNGVPVSIISDHEERFTSYFLKSLNKALGTRLDMSTTYHTSIKAASFEALFGCKCRSPICWAKVGDSQLTGPEIIHETTEKIVQIKSHIQSARDRQKSYADVRRKPIEFQVGDKVMLKVSPWKGKLLADEPLAISLDEIQVDDKLHFTEEPVKIMDREVKRLKQSRILIVKVCWNSRRGLE</sequence>
<dbReference type="Pfam" id="PF08284">
    <property type="entry name" value="RVP_2"/>
    <property type="match status" value="1"/>
</dbReference>
<dbReference type="CDD" id="cd01647">
    <property type="entry name" value="RT_LTR"/>
    <property type="match status" value="1"/>
</dbReference>
<dbReference type="PANTHER" id="PTHR37984">
    <property type="entry name" value="PROTEIN CBG26694"/>
    <property type="match status" value="1"/>
</dbReference>
<dbReference type="PANTHER" id="PTHR37984:SF5">
    <property type="entry name" value="PROTEIN NYNRIN-LIKE"/>
    <property type="match status" value="1"/>
</dbReference>
<keyword evidence="5" id="KW-0511">Multifunctional enzyme</keyword>
<reference evidence="8" key="1">
    <citation type="journal article" date="2019" name="Sci. Rep.">
        <title>Draft genome of Tanacetum cinerariifolium, the natural source of mosquito coil.</title>
        <authorList>
            <person name="Yamashiro T."/>
            <person name="Shiraishi A."/>
            <person name="Satake H."/>
            <person name="Nakayama K."/>
        </authorList>
    </citation>
    <scope>NUCLEOTIDE SEQUENCE</scope>
</reference>
<keyword evidence="2" id="KW-0548">Nucleotidyltransferase</keyword>
<dbReference type="Gene3D" id="3.30.420.10">
    <property type="entry name" value="Ribonuclease H-like superfamily/Ribonuclease H"/>
    <property type="match status" value="1"/>
</dbReference>
<evidence type="ECO:0000256" key="6">
    <source>
        <dbReference type="SAM" id="MobiDB-lite"/>
    </source>
</evidence>
<keyword evidence="1" id="KW-0808">Transferase</keyword>